<sequence length="304" mass="33648">MLKIVFLGTAGSFPTSKRNPSCVFVNHEGELLLFDCGEGAQKRMMQAKCGMLNISSIFITHFHADHILGIPGLIQTLSFNSRKQPLVIYGPKGVEWFVKLFVALGHFKPCFDVRSVEVSGGDIIERTGYRVEVFETTHGVASVGYALVEDERPGRFNRERAIALGIPQGPLFKKLHRGECVEINGRTIHPEEVVGIKRHGRKIVYTGDTRPTTETVRAAKNADVLIHDGSMADELADWAYQTKHSTASEAAGVARDANVRLLVLTHVSARYSKSSDVLLADAKKVFENTIVAYDLMEFEVPYSD</sequence>
<feature type="binding site" evidence="9">
    <location>
        <position position="61"/>
    </location>
    <ligand>
        <name>Zn(2+)</name>
        <dbReference type="ChEBI" id="CHEBI:29105"/>
        <label>1</label>
        <note>catalytic</note>
    </ligand>
</feature>
<dbReference type="Gene3D" id="3.60.15.10">
    <property type="entry name" value="Ribonuclease Z/Hydroxyacylglutathione hydrolase-like"/>
    <property type="match status" value="1"/>
</dbReference>
<organism evidence="11 12">
    <name type="scientific">Candidatus Argoarchaeum ethanivorans</name>
    <dbReference type="NCBI Taxonomy" id="2608793"/>
    <lineage>
        <taxon>Archaea</taxon>
        <taxon>Methanobacteriati</taxon>
        <taxon>Methanobacteriota</taxon>
        <taxon>Stenosarchaea group</taxon>
        <taxon>Methanomicrobia</taxon>
        <taxon>Methanosarcinales</taxon>
        <taxon>Methanosarcinales incertae sedis</taxon>
        <taxon>GOM Arc I cluster</taxon>
        <taxon>Candidatus Argoarchaeum</taxon>
    </lineage>
</organism>
<feature type="binding site" evidence="9">
    <location>
        <position position="66"/>
    </location>
    <ligand>
        <name>Zn(2+)</name>
        <dbReference type="ChEBI" id="CHEBI:29105"/>
        <label>2</label>
        <note>catalytic</note>
    </ligand>
</feature>
<feature type="domain" description="Metallo-beta-lactamase" evidence="10">
    <location>
        <begin position="19"/>
        <end position="266"/>
    </location>
</feature>
<keyword evidence="5 9" id="KW-0479">Metal-binding</keyword>
<dbReference type="SMART" id="SM00849">
    <property type="entry name" value="Lactamase_B"/>
    <property type="match status" value="1"/>
</dbReference>
<dbReference type="CDD" id="cd07717">
    <property type="entry name" value="RNaseZ_ZiPD-like_MBL-fold"/>
    <property type="match status" value="1"/>
</dbReference>
<feature type="binding site" evidence="9">
    <location>
        <position position="65"/>
    </location>
    <ligand>
        <name>Zn(2+)</name>
        <dbReference type="ChEBI" id="CHEBI:29105"/>
        <label>2</label>
        <note>catalytic</note>
    </ligand>
</feature>
<comment type="subunit">
    <text evidence="2 9">Homodimer.</text>
</comment>
<evidence type="ECO:0000256" key="6">
    <source>
        <dbReference type="ARBA" id="ARBA00022759"/>
    </source>
</evidence>
<dbReference type="HAMAP" id="MF_01818">
    <property type="entry name" value="RNase_Z_BN"/>
    <property type="match status" value="1"/>
</dbReference>
<comment type="cofactor">
    <cofactor evidence="9">
        <name>Zn(2+)</name>
        <dbReference type="ChEBI" id="CHEBI:29105"/>
    </cofactor>
    <text evidence="9">Binds 2 Zn(2+) ions.</text>
</comment>
<comment type="catalytic activity">
    <reaction evidence="1 9">
        <text>Endonucleolytic cleavage of RNA, removing extra 3' nucleotides from tRNA precursor, generating 3' termini of tRNAs. A 3'-hydroxy group is left at the tRNA terminus and a 5'-phosphoryl group is left at the trailer molecule.</text>
        <dbReference type="EC" id="3.1.26.11"/>
    </reaction>
</comment>
<proteinExistence type="inferred from homology"/>
<dbReference type="InterPro" id="IPR036866">
    <property type="entry name" value="RibonucZ/Hydroxyglut_hydro"/>
</dbReference>
<evidence type="ECO:0000256" key="3">
    <source>
        <dbReference type="ARBA" id="ARBA00022694"/>
    </source>
</evidence>
<accession>A0A811T7X8</accession>
<comment type="function">
    <text evidence="9">Zinc phosphodiesterase, which displays some tRNA 3'-processing endonuclease activity. Probably involved in tRNA maturation, by removing a 3'-trailer from precursor tRNA.</text>
</comment>
<dbReference type="NCBIfam" id="NF000801">
    <property type="entry name" value="PRK00055.1-3"/>
    <property type="match status" value="1"/>
</dbReference>
<feature type="binding site" evidence="9">
    <location>
        <position position="208"/>
    </location>
    <ligand>
        <name>Zn(2+)</name>
        <dbReference type="ChEBI" id="CHEBI:29105"/>
        <label>1</label>
        <note>catalytic</note>
    </ligand>
</feature>
<dbReference type="EC" id="3.1.26.11" evidence="9"/>
<evidence type="ECO:0000313" key="12">
    <source>
        <dbReference type="Proteomes" id="UP000634805"/>
    </source>
</evidence>
<feature type="binding site" evidence="9">
    <location>
        <position position="138"/>
    </location>
    <ligand>
        <name>Zn(2+)</name>
        <dbReference type="ChEBI" id="CHEBI:29105"/>
        <label>1</label>
        <note>catalytic</note>
    </ligand>
</feature>
<dbReference type="GO" id="GO:0042802">
    <property type="term" value="F:identical protein binding"/>
    <property type="evidence" value="ECO:0007669"/>
    <property type="project" value="UniProtKB-ARBA"/>
</dbReference>
<keyword evidence="8 9" id="KW-0862">Zinc</keyword>
<comment type="caution">
    <text evidence="11">The sequence shown here is derived from an EMBL/GenBank/DDBJ whole genome shotgun (WGS) entry which is preliminary data.</text>
</comment>
<gene>
    <name evidence="9 11" type="primary">rnz</name>
    <name evidence="11" type="ORF">EMLJLAPB_00006</name>
</gene>
<dbReference type="GO" id="GO:0008270">
    <property type="term" value="F:zinc ion binding"/>
    <property type="evidence" value="ECO:0007669"/>
    <property type="project" value="UniProtKB-UniRule"/>
</dbReference>
<dbReference type="FunFam" id="3.60.15.10:FF:000002">
    <property type="entry name" value="Ribonuclease Z"/>
    <property type="match status" value="1"/>
</dbReference>
<feature type="binding site" evidence="9">
    <location>
        <position position="266"/>
    </location>
    <ligand>
        <name>Zn(2+)</name>
        <dbReference type="ChEBI" id="CHEBI:29105"/>
        <label>2</label>
        <note>catalytic</note>
    </ligand>
</feature>
<feature type="active site" description="Proton acceptor" evidence="9">
    <location>
        <position position="65"/>
    </location>
</feature>
<evidence type="ECO:0000256" key="1">
    <source>
        <dbReference type="ARBA" id="ARBA00000402"/>
    </source>
</evidence>
<evidence type="ECO:0000313" key="11">
    <source>
        <dbReference type="EMBL" id="CAD6490717.1"/>
    </source>
</evidence>
<evidence type="ECO:0000256" key="2">
    <source>
        <dbReference type="ARBA" id="ARBA00011738"/>
    </source>
</evidence>
<evidence type="ECO:0000256" key="8">
    <source>
        <dbReference type="ARBA" id="ARBA00022833"/>
    </source>
</evidence>
<evidence type="ECO:0000256" key="9">
    <source>
        <dbReference type="HAMAP-Rule" id="MF_01818"/>
    </source>
</evidence>
<dbReference type="PANTHER" id="PTHR46018">
    <property type="entry name" value="ZINC PHOSPHODIESTERASE ELAC PROTEIN 1"/>
    <property type="match status" value="1"/>
</dbReference>
<dbReference type="InterPro" id="IPR001279">
    <property type="entry name" value="Metallo-B-lactamas"/>
</dbReference>
<dbReference type="PANTHER" id="PTHR46018:SF2">
    <property type="entry name" value="ZINC PHOSPHODIESTERASE ELAC PROTEIN 1"/>
    <property type="match status" value="1"/>
</dbReference>
<dbReference type="SUPFAM" id="SSF56281">
    <property type="entry name" value="Metallo-hydrolase/oxidoreductase"/>
    <property type="match status" value="1"/>
</dbReference>
<comment type="similarity">
    <text evidence="9">Belongs to the RNase Z family.</text>
</comment>
<evidence type="ECO:0000256" key="5">
    <source>
        <dbReference type="ARBA" id="ARBA00022723"/>
    </source>
</evidence>
<feature type="binding site" evidence="9">
    <location>
        <position position="208"/>
    </location>
    <ligand>
        <name>Zn(2+)</name>
        <dbReference type="ChEBI" id="CHEBI:29105"/>
        <label>2</label>
        <note>catalytic</note>
    </ligand>
</feature>
<evidence type="ECO:0000256" key="7">
    <source>
        <dbReference type="ARBA" id="ARBA00022801"/>
    </source>
</evidence>
<dbReference type="AlphaFoldDB" id="A0A811T7X8"/>
<name>A0A811T7X8_9EURY</name>
<dbReference type="EMBL" id="CAJHIS010000001">
    <property type="protein sequence ID" value="CAD6490717.1"/>
    <property type="molecule type" value="Genomic_DNA"/>
</dbReference>
<protein>
    <recommendedName>
        <fullName evidence="9">Ribonuclease Z</fullName>
        <shortName evidence="9">RNase Z</shortName>
        <ecNumber evidence="9">3.1.26.11</ecNumber>
    </recommendedName>
    <alternativeName>
        <fullName evidence="9">tRNA 3 endonuclease</fullName>
    </alternativeName>
    <alternativeName>
        <fullName evidence="9">tRNase Z</fullName>
    </alternativeName>
</protein>
<dbReference type="Proteomes" id="UP000634805">
    <property type="component" value="Unassembled WGS sequence"/>
</dbReference>
<feature type="binding site" evidence="9">
    <location>
        <position position="63"/>
    </location>
    <ligand>
        <name>Zn(2+)</name>
        <dbReference type="ChEBI" id="CHEBI:29105"/>
        <label>1</label>
        <note>catalytic</note>
    </ligand>
</feature>
<keyword evidence="6 9" id="KW-0255">Endonuclease</keyword>
<evidence type="ECO:0000256" key="4">
    <source>
        <dbReference type="ARBA" id="ARBA00022722"/>
    </source>
</evidence>
<dbReference type="Pfam" id="PF12706">
    <property type="entry name" value="Lactamase_B_2"/>
    <property type="match status" value="1"/>
</dbReference>
<reference evidence="11" key="1">
    <citation type="submission" date="2020-10" db="EMBL/GenBank/DDBJ databases">
        <authorList>
            <person name="Hahn C.J."/>
            <person name="Laso-Perez R."/>
            <person name="Vulcano F."/>
            <person name="Vaziourakis K.-M."/>
            <person name="Stokke R."/>
            <person name="Steen I.H."/>
            <person name="Teske A."/>
            <person name="Boetius A."/>
            <person name="Liebeke M."/>
            <person name="Amann R."/>
            <person name="Knittel K."/>
        </authorList>
    </citation>
    <scope>NUCLEOTIDE SEQUENCE</scope>
    <source>
        <strain evidence="11">Gfbio:e3339647-f889-4370-9287-4fb5cb688e4c:AG392D22_GoMArc1</strain>
    </source>
</reference>
<dbReference type="GO" id="GO:0042781">
    <property type="term" value="F:3'-tRNA processing endoribonuclease activity"/>
    <property type="evidence" value="ECO:0007669"/>
    <property type="project" value="UniProtKB-UniRule"/>
</dbReference>
<keyword evidence="3 9" id="KW-0819">tRNA processing</keyword>
<dbReference type="NCBIfam" id="TIGR02651">
    <property type="entry name" value="RNase_Z"/>
    <property type="match status" value="1"/>
</dbReference>
<dbReference type="InterPro" id="IPR013471">
    <property type="entry name" value="RNase_Z/BN"/>
</dbReference>
<keyword evidence="4 9" id="KW-0540">Nuclease</keyword>
<dbReference type="Pfam" id="PF23023">
    <property type="entry name" value="Anti-Pycsar_Apyc1"/>
    <property type="match status" value="1"/>
</dbReference>
<keyword evidence="7 9" id="KW-0378">Hydrolase</keyword>
<evidence type="ECO:0000259" key="10">
    <source>
        <dbReference type="SMART" id="SM00849"/>
    </source>
</evidence>